<gene>
    <name evidence="1" type="ORF">NBRC110019_20830</name>
</gene>
<dbReference type="EMBL" id="BRVP01000013">
    <property type="protein sequence ID" value="GLB53043.1"/>
    <property type="molecule type" value="Genomic_DNA"/>
</dbReference>
<dbReference type="Proteomes" id="UP001143545">
    <property type="component" value="Unassembled WGS sequence"/>
</dbReference>
<dbReference type="AlphaFoldDB" id="A0A9W6B5J7"/>
<reference evidence="1" key="1">
    <citation type="submission" date="2022-07" db="EMBL/GenBank/DDBJ databases">
        <title>Taxonomy of Novel Oxalotrophic and Methylotrophic Bacteria.</title>
        <authorList>
            <person name="Sahin N."/>
            <person name="Tani A."/>
        </authorList>
    </citation>
    <scope>NUCLEOTIDE SEQUENCE</scope>
    <source>
        <strain evidence="1">AM327</strain>
    </source>
</reference>
<dbReference type="RefSeq" id="WP_281754699.1">
    <property type="nucleotide sequence ID" value="NZ_BRVP01000013.1"/>
</dbReference>
<proteinExistence type="predicted"/>
<comment type="caution">
    <text evidence="1">The sequence shown here is derived from an EMBL/GenBank/DDBJ whole genome shotgun (WGS) entry which is preliminary data.</text>
</comment>
<keyword evidence="2" id="KW-1185">Reference proteome</keyword>
<accession>A0A9W6B5J7</accession>
<sequence>MQVEVFFDEQRLDIDDSTKISESKQVNDFFDIVDRQTSYTNTFKLPKTERNRKIFGGHAIPGTTSLVPYRLHKVSIYRDGLPTVLDGTGYLKQTTNSYNLYVYSDVVNLFDTVADKKLANLNLAMYNHTLKQETFLSSFDNTEGYIYPIADYGKLDNGVVEWNYTVPAMYVKSLWNRIFQEAGFTYEYKGRVPAVDNPFNPFITAEWDELAITINEGFSNDLDSNAEEHILQLYRSGTVERSQLTYVNIFGVRVVVQKLDGDVTDYLKFTTEIDSKGVHRVANSQQYNRSRIRIKEDGFYKLNITGQLYNSFTEGLSMYVEKNGINLLTVIEGVTDDVSDLSLSERLYLKEGDELFLKIVATSKEHEILYTYTINLDLYTDNMTVAVNFSSYFDDISQKEFIKDIMWQFGLLCRRKGTVYEFISVEELLSPMAYYSGYTVAPQEIYVDWSDKLHSVVSLDTQLGSYAKSNVFLYQYTDSNATFANGRIKVDDDTLDAEKELIQRIYNAPASTTTLYNDYRLRSIPLYQKEYEDDGTLKEVKKVKLKSFLIRVQKSEGILKYKQSDADNYYSINRELPYATFTELDWNFIIPERYAAFGNMLNYGQKYTVNLLINVSDINQLDFFKLVYIKQLGSLFYINKISNYTGEGFTKAELIRVRSTERLSQFSDDFSADFSS</sequence>
<evidence type="ECO:0000313" key="1">
    <source>
        <dbReference type="EMBL" id="GLB53043.1"/>
    </source>
</evidence>
<name>A0A9W6B5J7_9FLAO</name>
<protein>
    <submittedName>
        <fullName evidence="1">Uncharacterized protein</fullName>
    </submittedName>
</protein>
<organism evidence="1 2">
    <name type="scientific">Neptunitalea chrysea</name>
    <dbReference type="NCBI Taxonomy" id="1647581"/>
    <lineage>
        <taxon>Bacteria</taxon>
        <taxon>Pseudomonadati</taxon>
        <taxon>Bacteroidota</taxon>
        <taxon>Flavobacteriia</taxon>
        <taxon>Flavobacteriales</taxon>
        <taxon>Flavobacteriaceae</taxon>
        <taxon>Neptunitalea</taxon>
    </lineage>
</organism>
<evidence type="ECO:0000313" key="2">
    <source>
        <dbReference type="Proteomes" id="UP001143545"/>
    </source>
</evidence>